<evidence type="ECO:0000256" key="3">
    <source>
        <dbReference type="ARBA" id="ARBA00022679"/>
    </source>
</evidence>
<dbReference type="GO" id="GO:0009103">
    <property type="term" value="P:lipopolysaccharide biosynthetic process"/>
    <property type="evidence" value="ECO:0007669"/>
    <property type="project" value="TreeGrafter"/>
</dbReference>
<evidence type="ECO:0000256" key="6">
    <source>
        <dbReference type="ARBA" id="ARBA00023136"/>
    </source>
</evidence>
<feature type="transmembrane region" description="Helical" evidence="8">
    <location>
        <begin position="172"/>
        <end position="189"/>
    </location>
</feature>
<dbReference type="PANTHER" id="PTHR22926:SF3">
    <property type="entry name" value="UNDECAPRENYL-PHOSPHATE ALPHA-N-ACETYLGLUCOSAMINYL 1-PHOSPHATE TRANSFERASE"/>
    <property type="match status" value="1"/>
</dbReference>
<evidence type="ECO:0000256" key="5">
    <source>
        <dbReference type="ARBA" id="ARBA00022989"/>
    </source>
</evidence>
<feature type="transmembrane region" description="Helical" evidence="8">
    <location>
        <begin position="274"/>
        <end position="292"/>
    </location>
</feature>
<reference evidence="9" key="2">
    <citation type="submission" date="2021-03" db="EMBL/GenBank/DDBJ databases">
        <authorList>
            <person name="Cao W."/>
        </authorList>
    </citation>
    <scope>NUCLEOTIDE SEQUENCE</scope>
    <source>
        <strain evidence="9">110414</strain>
    </source>
</reference>
<dbReference type="GO" id="GO:0046872">
    <property type="term" value="F:metal ion binding"/>
    <property type="evidence" value="ECO:0007669"/>
    <property type="project" value="UniProtKB-KW"/>
</dbReference>
<feature type="transmembrane region" description="Helical" evidence="8">
    <location>
        <begin position="298"/>
        <end position="317"/>
    </location>
</feature>
<evidence type="ECO:0000313" key="9">
    <source>
        <dbReference type="EMBL" id="MBP3985410.1"/>
    </source>
</evidence>
<feature type="binding site" evidence="7">
    <location>
        <position position="198"/>
    </location>
    <ligand>
        <name>Mg(2+)</name>
        <dbReference type="ChEBI" id="CHEBI:18420"/>
    </ligand>
</feature>
<name>A0A941AV05_9GAMM</name>
<evidence type="ECO:0000256" key="8">
    <source>
        <dbReference type="SAM" id="Phobius"/>
    </source>
</evidence>
<feature type="transmembrane region" description="Helical" evidence="8">
    <location>
        <begin position="6"/>
        <end position="27"/>
    </location>
</feature>
<protein>
    <submittedName>
        <fullName evidence="9">Lipopolysaccharide biosynthesis protein</fullName>
    </submittedName>
</protein>
<keyword evidence="7" id="KW-0460">Magnesium</keyword>
<dbReference type="RefSeq" id="WP_210537275.1">
    <property type="nucleotide sequence ID" value="NZ_JAGKTC010000003.1"/>
</dbReference>
<feature type="transmembrane region" description="Helical" evidence="8">
    <location>
        <begin position="196"/>
        <end position="217"/>
    </location>
</feature>
<dbReference type="GO" id="GO:0016780">
    <property type="term" value="F:phosphotransferase activity, for other substituted phosphate groups"/>
    <property type="evidence" value="ECO:0007669"/>
    <property type="project" value="InterPro"/>
</dbReference>
<feature type="transmembrane region" description="Helical" evidence="8">
    <location>
        <begin position="48"/>
        <end position="68"/>
    </location>
</feature>
<dbReference type="EMBL" id="JAGKTC010000003">
    <property type="protein sequence ID" value="MBP3985410.1"/>
    <property type="molecule type" value="Genomic_DNA"/>
</dbReference>
<evidence type="ECO:0000256" key="2">
    <source>
        <dbReference type="ARBA" id="ARBA00022475"/>
    </source>
</evidence>
<feature type="binding site" evidence="7">
    <location>
        <position position="142"/>
    </location>
    <ligand>
        <name>Mg(2+)</name>
        <dbReference type="ChEBI" id="CHEBI:18420"/>
    </ligand>
</feature>
<feature type="transmembrane region" description="Helical" evidence="8">
    <location>
        <begin position="125"/>
        <end position="143"/>
    </location>
</feature>
<dbReference type="PANTHER" id="PTHR22926">
    <property type="entry name" value="PHOSPHO-N-ACETYLMURAMOYL-PENTAPEPTIDE-TRANSFERASE"/>
    <property type="match status" value="1"/>
</dbReference>
<keyword evidence="3" id="KW-0808">Transferase</keyword>
<dbReference type="InterPro" id="IPR000715">
    <property type="entry name" value="Glycosyl_transferase_4"/>
</dbReference>
<dbReference type="Proteomes" id="UP000673447">
    <property type="component" value="Unassembled WGS sequence"/>
</dbReference>
<proteinExistence type="predicted"/>
<dbReference type="GO" id="GO:0044038">
    <property type="term" value="P:cell wall macromolecule biosynthetic process"/>
    <property type="evidence" value="ECO:0007669"/>
    <property type="project" value="TreeGrafter"/>
</dbReference>
<dbReference type="GO" id="GO:0071555">
    <property type="term" value="P:cell wall organization"/>
    <property type="evidence" value="ECO:0007669"/>
    <property type="project" value="TreeGrafter"/>
</dbReference>
<comment type="subcellular location">
    <subcellularLocation>
        <location evidence="1">Cell membrane</location>
        <topology evidence="1">Multi-pass membrane protein</topology>
    </subcellularLocation>
</comment>
<organism evidence="9 10">
    <name type="scientific">Pseudoxanthomonas helianthi</name>
    <dbReference type="NCBI Taxonomy" id="1453541"/>
    <lineage>
        <taxon>Bacteria</taxon>
        <taxon>Pseudomonadati</taxon>
        <taxon>Pseudomonadota</taxon>
        <taxon>Gammaproteobacteria</taxon>
        <taxon>Lysobacterales</taxon>
        <taxon>Lysobacteraceae</taxon>
        <taxon>Pseudoxanthomonas</taxon>
    </lineage>
</organism>
<keyword evidence="4 8" id="KW-0812">Transmembrane</keyword>
<sequence>MPAWPIWLLSCFGIALAITAWARGYALRRNLLDQPGERRSHASATPRGGGISIVMVLLLASAWLAWRFPGQREWFGLFGAGLVLVAGIGWVDDHRPLSPWLRLLIHGLAAGTLAMGFWLEGTGPWPAMAAFVLALGLTNAWNFMDGIDGLAASQAGLVSLGLWIVLPSPWNWLAIGLAAAAAGFLPFNFPKARIFLGDVGSGALGFALAALLAAGLSKGDPSITWLLWVLPVAAFVVDTAFTLAWRILNGEPWWTPHVQHAYQRWARQIGHRRVTVFFALFTTGTVGIWLIGRGAQPPFVILVFIICYTLAGCLWGSSRRLKD</sequence>
<keyword evidence="6 8" id="KW-0472">Membrane</keyword>
<keyword evidence="10" id="KW-1185">Reference proteome</keyword>
<dbReference type="AlphaFoldDB" id="A0A941AV05"/>
<evidence type="ECO:0000313" key="10">
    <source>
        <dbReference type="Proteomes" id="UP000673447"/>
    </source>
</evidence>
<accession>A0A941AV05</accession>
<comment type="caution">
    <text evidence="9">The sequence shown here is derived from an EMBL/GenBank/DDBJ whole genome shotgun (WGS) entry which is preliminary data.</text>
</comment>
<comment type="cofactor">
    <cofactor evidence="7">
        <name>Mg(2+)</name>
        <dbReference type="ChEBI" id="CHEBI:18420"/>
    </cofactor>
</comment>
<evidence type="ECO:0000256" key="4">
    <source>
        <dbReference type="ARBA" id="ARBA00022692"/>
    </source>
</evidence>
<feature type="transmembrane region" description="Helical" evidence="8">
    <location>
        <begin position="74"/>
        <end position="91"/>
    </location>
</feature>
<evidence type="ECO:0000256" key="1">
    <source>
        <dbReference type="ARBA" id="ARBA00004651"/>
    </source>
</evidence>
<gene>
    <name evidence="9" type="ORF">J5837_13440</name>
</gene>
<dbReference type="GO" id="GO:0005886">
    <property type="term" value="C:plasma membrane"/>
    <property type="evidence" value="ECO:0007669"/>
    <property type="project" value="UniProtKB-SubCell"/>
</dbReference>
<keyword evidence="7" id="KW-0479">Metal-binding</keyword>
<evidence type="ECO:0000256" key="7">
    <source>
        <dbReference type="PIRSR" id="PIRSR600715-1"/>
    </source>
</evidence>
<feature type="transmembrane region" description="Helical" evidence="8">
    <location>
        <begin position="103"/>
        <end position="119"/>
    </location>
</feature>
<feature type="transmembrane region" description="Helical" evidence="8">
    <location>
        <begin position="150"/>
        <end position="166"/>
    </location>
</feature>
<keyword evidence="5 8" id="KW-1133">Transmembrane helix</keyword>
<feature type="transmembrane region" description="Helical" evidence="8">
    <location>
        <begin position="223"/>
        <end position="245"/>
    </location>
</feature>
<dbReference type="Pfam" id="PF00953">
    <property type="entry name" value="Glycos_transf_4"/>
    <property type="match status" value="1"/>
</dbReference>
<keyword evidence="2" id="KW-1003">Cell membrane</keyword>
<reference evidence="9" key="1">
    <citation type="journal article" date="2016" name="Int. J. Syst. Evol. Microbiol.">
        <title>Pseudoxanthomonas helianthi sp. nov., isolated from roots of Jerusalem artichoke (Helianthus tuberosus).</title>
        <authorList>
            <person name="Kittiwongwattana C."/>
            <person name="Thawai C."/>
        </authorList>
    </citation>
    <scope>NUCLEOTIDE SEQUENCE</scope>
    <source>
        <strain evidence="9">110414</strain>
    </source>
</reference>